<dbReference type="GO" id="GO:0004526">
    <property type="term" value="F:ribonuclease P activity"/>
    <property type="evidence" value="ECO:0007669"/>
    <property type="project" value="UniProtKB-EC"/>
</dbReference>
<evidence type="ECO:0000256" key="7">
    <source>
        <dbReference type="HAMAP-Rule" id="MF_00227"/>
    </source>
</evidence>
<evidence type="ECO:0000256" key="5">
    <source>
        <dbReference type="ARBA" id="ARBA00022801"/>
    </source>
</evidence>
<comment type="subunit">
    <text evidence="7">Consists of a catalytic RNA component (M1 or rnpB) and a protein subunit.</text>
</comment>
<evidence type="ECO:0000256" key="4">
    <source>
        <dbReference type="ARBA" id="ARBA00022759"/>
    </source>
</evidence>
<dbReference type="HAMAP" id="MF_00227">
    <property type="entry name" value="RNase_P"/>
    <property type="match status" value="1"/>
</dbReference>
<dbReference type="Gene3D" id="3.30.230.10">
    <property type="match status" value="1"/>
</dbReference>
<dbReference type="PANTHER" id="PTHR33992">
    <property type="entry name" value="RIBONUCLEASE P PROTEIN COMPONENT"/>
    <property type="match status" value="1"/>
</dbReference>
<keyword evidence="3 7" id="KW-0540">Nuclease</keyword>
<keyword evidence="10" id="KW-1185">Reference proteome</keyword>
<dbReference type="Pfam" id="PF00825">
    <property type="entry name" value="Ribonuclease_P"/>
    <property type="match status" value="1"/>
</dbReference>
<dbReference type="InterPro" id="IPR014721">
    <property type="entry name" value="Ribsml_uS5_D2-typ_fold_subgr"/>
</dbReference>
<reference evidence="9" key="1">
    <citation type="submission" date="2022-01" db="EMBL/GenBank/DDBJ databases">
        <authorList>
            <person name="Criscuolo A."/>
        </authorList>
    </citation>
    <scope>NUCLEOTIDE SEQUENCE</scope>
    <source>
        <strain evidence="9">CIP111891</strain>
    </source>
</reference>
<protein>
    <recommendedName>
        <fullName evidence="7 8">Ribonuclease P protein component</fullName>
        <shortName evidence="7">RNase P protein</shortName>
        <shortName evidence="7">RNaseP protein</shortName>
        <ecNumber evidence="7 8">3.1.26.5</ecNumber>
    </recommendedName>
    <alternativeName>
        <fullName evidence="7">Protein C5</fullName>
    </alternativeName>
</protein>
<keyword evidence="5 7" id="KW-0378">Hydrolase</keyword>
<keyword evidence="2 7" id="KW-0819">tRNA processing</keyword>
<accession>A0ABN8HA40</accession>
<dbReference type="NCBIfam" id="TIGR00188">
    <property type="entry name" value="rnpA"/>
    <property type="match status" value="1"/>
</dbReference>
<gene>
    <name evidence="7 9" type="primary">rnpA</name>
    <name evidence="9" type="ORF">PAECIP111891_06680</name>
</gene>
<comment type="catalytic activity">
    <reaction evidence="7">
        <text>Endonucleolytic cleavage of RNA, removing 5'-extranucleotides from tRNA precursor.</text>
        <dbReference type="EC" id="3.1.26.5"/>
    </reaction>
</comment>
<comment type="caution">
    <text evidence="9">The sequence shown here is derived from an EMBL/GenBank/DDBJ whole genome shotgun (WGS) entry which is preliminary data.</text>
</comment>
<dbReference type="Proteomes" id="UP000838821">
    <property type="component" value="Unassembled WGS sequence"/>
</dbReference>
<evidence type="ECO:0000256" key="1">
    <source>
        <dbReference type="ARBA" id="ARBA00002663"/>
    </source>
</evidence>
<keyword evidence="6 7" id="KW-0694">RNA-binding</keyword>
<dbReference type="PANTHER" id="PTHR33992:SF1">
    <property type="entry name" value="RIBONUCLEASE P PROTEIN COMPONENT"/>
    <property type="match status" value="1"/>
</dbReference>
<organism evidence="9 10">
    <name type="scientific">Paenibacillus allorhizoplanae</name>
    <dbReference type="NCBI Taxonomy" id="2905648"/>
    <lineage>
        <taxon>Bacteria</taxon>
        <taxon>Bacillati</taxon>
        <taxon>Bacillota</taxon>
        <taxon>Bacilli</taxon>
        <taxon>Bacillales</taxon>
        <taxon>Paenibacillaceae</taxon>
        <taxon>Paenibacillus</taxon>
    </lineage>
</organism>
<sequence length="121" mass="14414">MAVEKLYRLAKREDFSKVYRYGKSMANQQFVLYYLPQPKAEAFRFGVSVSKKIGNAVVRNRLRRMMKEIIRLKKENMTPQYDYILLARKPVVDMAYADMEKSIWHVIRKASLYKKNDALKK</sequence>
<dbReference type="PROSITE" id="PS00648">
    <property type="entry name" value="RIBONUCLEASE_P"/>
    <property type="match status" value="1"/>
</dbReference>
<name>A0ABN8HA40_9BACL</name>
<evidence type="ECO:0000256" key="8">
    <source>
        <dbReference type="NCBIfam" id="TIGR00188"/>
    </source>
</evidence>
<dbReference type="InterPro" id="IPR020539">
    <property type="entry name" value="RNase_P_CS"/>
</dbReference>
<evidence type="ECO:0000313" key="9">
    <source>
        <dbReference type="EMBL" id="CAH1230454.1"/>
    </source>
</evidence>
<dbReference type="SUPFAM" id="SSF54211">
    <property type="entry name" value="Ribosomal protein S5 domain 2-like"/>
    <property type="match status" value="1"/>
</dbReference>
<dbReference type="InterPro" id="IPR000100">
    <property type="entry name" value="RNase_P"/>
</dbReference>
<evidence type="ECO:0000256" key="2">
    <source>
        <dbReference type="ARBA" id="ARBA00022694"/>
    </source>
</evidence>
<comment type="similarity">
    <text evidence="7">Belongs to the RnpA family.</text>
</comment>
<dbReference type="EC" id="3.1.26.5" evidence="7 8"/>
<evidence type="ECO:0000313" key="10">
    <source>
        <dbReference type="Proteomes" id="UP000838821"/>
    </source>
</evidence>
<proteinExistence type="inferred from homology"/>
<dbReference type="InterPro" id="IPR020568">
    <property type="entry name" value="Ribosomal_Su5_D2-typ_SF"/>
</dbReference>
<dbReference type="EMBL" id="CAKMMW010000037">
    <property type="protein sequence ID" value="CAH1230454.1"/>
    <property type="molecule type" value="Genomic_DNA"/>
</dbReference>
<comment type="function">
    <text evidence="1 7">RNaseP catalyzes the removal of the 5'-leader sequence from pre-tRNA to produce the mature 5'-terminus. It can also cleave other RNA substrates such as 4.5S RNA. The protein component plays an auxiliary but essential role in vivo by binding to the 5'-leader sequence and broadening the substrate specificity of the ribozyme.</text>
</comment>
<evidence type="ECO:0000256" key="6">
    <source>
        <dbReference type="ARBA" id="ARBA00022884"/>
    </source>
</evidence>
<evidence type="ECO:0000256" key="3">
    <source>
        <dbReference type="ARBA" id="ARBA00022722"/>
    </source>
</evidence>
<keyword evidence="4 7" id="KW-0255">Endonuclease</keyword>